<evidence type="ECO:0000313" key="1">
    <source>
        <dbReference type="EMBL" id="QEE27060.1"/>
    </source>
</evidence>
<name>A0A5B9E8Z6_9BACT</name>
<dbReference type="AlphaFoldDB" id="A0A5B9E8Z6"/>
<protein>
    <submittedName>
        <fullName evidence="1">Uncharacterized protein</fullName>
    </submittedName>
</protein>
<keyword evidence="2" id="KW-1185">Reference proteome</keyword>
<accession>A0A5B9E8Z6</accession>
<proteinExistence type="predicted"/>
<gene>
    <name evidence="1" type="ORF">FTW19_02955</name>
</gene>
<sequence length="114" mass="12307">MNDLAALKNLLILWLVVTTKTGSNGHAYLDDLRDPTAQAALAHRLGVSPGTVKNFYKKATGSFGMQFQNVQESFHDLVKAELGGPYQGDFCPLAIDAIENLISTVRLAQQSTSA</sequence>
<dbReference type="EMBL" id="CP042806">
    <property type="protein sequence ID" value="QEE27060.1"/>
    <property type="molecule type" value="Genomic_DNA"/>
</dbReference>
<reference evidence="1 2" key="1">
    <citation type="submission" date="2019-08" db="EMBL/GenBank/DDBJ databases">
        <title>Complete genome sequence of Terriglobus albidus strain ORNL.</title>
        <authorList>
            <person name="Podar M."/>
        </authorList>
    </citation>
    <scope>NUCLEOTIDE SEQUENCE [LARGE SCALE GENOMIC DNA]</scope>
    <source>
        <strain evidence="1 2">ORNL</strain>
    </source>
</reference>
<dbReference type="Proteomes" id="UP000321820">
    <property type="component" value="Chromosome"/>
</dbReference>
<dbReference type="RefSeq" id="WP_147646255.1">
    <property type="nucleotide sequence ID" value="NZ_CP042806.1"/>
</dbReference>
<organism evidence="1 2">
    <name type="scientific">Terriglobus albidus</name>
    <dbReference type="NCBI Taxonomy" id="1592106"/>
    <lineage>
        <taxon>Bacteria</taxon>
        <taxon>Pseudomonadati</taxon>
        <taxon>Acidobacteriota</taxon>
        <taxon>Terriglobia</taxon>
        <taxon>Terriglobales</taxon>
        <taxon>Acidobacteriaceae</taxon>
        <taxon>Terriglobus</taxon>
    </lineage>
</organism>
<evidence type="ECO:0000313" key="2">
    <source>
        <dbReference type="Proteomes" id="UP000321820"/>
    </source>
</evidence>
<dbReference type="KEGG" id="talb:FTW19_02955"/>